<dbReference type="PROSITE" id="PS50893">
    <property type="entry name" value="ABC_TRANSPORTER_2"/>
    <property type="match status" value="1"/>
</dbReference>
<keyword evidence="2 4" id="KW-0067">ATP-binding</keyword>
<evidence type="ECO:0000259" key="3">
    <source>
        <dbReference type="PROSITE" id="PS50893"/>
    </source>
</evidence>
<sequence length="383" mass="45089">MKLRNLHIEDYKMFKDFDISFVDENDEALPIVVLAGVNGSGKTTLLEYIYNFLDHVEGNSELEFNQRSDIELDGYLKLDLGKKRTKYLMEEDIRKAKEASNPTQMVQVVTNVYYDTKNDIFYLPSGIDDTKKVADEFVKTFYFYLKEKDYRPSEITEYFNQYMKDIFNDLDIGFKYSHLDKEDKVWFTSDDGDGYYYTDKDNEEKVLFSIDELSTGQKTLLSKILYIYFKDYKDKVILIDEPELSLHPKWQRQILSVYEKLAEKNNCQIIIATHSPHIIASANNKSIRFLGKDEEGNIRAINNIPAYGRDIEWVLQQMGVEDRRLPKITKRFEEIQVLINSQKFDKADEALDKLEYVIGENDKDILALRNNLAFERMDFEEDN</sequence>
<evidence type="ECO:0000313" key="4">
    <source>
        <dbReference type="EMBL" id="CAA6802785.1"/>
    </source>
</evidence>
<dbReference type="InterPro" id="IPR003439">
    <property type="entry name" value="ABC_transporter-like_ATP-bd"/>
</dbReference>
<dbReference type="PANTHER" id="PTHR43581">
    <property type="entry name" value="ATP/GTP PHOSPHATASE"/>
    <property type="match status" value="1"/>
</dbReference>
<dbReference type="PANTHER" id="PTHR43581:SF4">
    <property type="entry name" value="ATP_GTP PHOSPHATASE"/>
    <property type="match status" value="1"/>
</dbReference>
<dbReference type="GO" id="GO:0005524">
    <property type="term" value="F:ATP binding"/>
    <property type="evidence" value="ECO:0007669"/>
    <property type="project" value="UniProtKB-KW"/>
</dbReference>
<gene>
    <name evidence="4" type="ORF">HELGO_WM10720</name>
</gene>
<evidence type="ECO:0000256" key="1">
    <source>
        <dbReference type="ARBA" id="ARBA00022741"/>
    </source>
</evidence>
<proteinExistence type="predicted"/>
<dbReference type="Pfam" id="PF13304">
    <property type="entry name" value="AAA_21"/>
    <property type="match status" value="1"/>
</dbReference>
<dbReference type="SUPFAM" id="SSF52540">
    <property type="entry name" value="P-loop containing nucleoside triphosphate hydrolases"/>
    <property type="match status" value="1"/>
</dbReference>
<dbReference type="InterPro" id="IPR051396">
    <property type="entry name" value="Bact_Antivir_Def_Nuclease"/>
</dbReference>
<dbReference type="AlphaFoldDB" id="A0A6S6SIL0"/>
<dbReference type="SMART" id="SM00382">
    <property type="entry name" value="AAA"/>
    <property type="match status" value="1"/>
</dbReference>
<dbReference type="InterPro" id="IPR027417">
    <property type="entry name" value="P-loop_NTPase"/>
</dbReference>
<evidence type="ECO:0000256" key="2">
    <source>
        <dbReference type="ARBA" id="ARBA00022840"/>
    </source>
</evidence>
<dbReference type="GO" id="GO:0016887">
    <property type="term" value="F:ATP hydrolysis activity"/>
    <property type="evidence" value="ECO:0007669"/>
    <property type="project" value="InterPro"/>
</dbReference>
<protein>
    <submittedName>
        <fullName evidence="4">ATP-binding protein</fullName>
    </submittedName>
</protein>
<organism evidence="4">
    <name type="scientific">uncultured Sulfurovum sp</name>
    <dbReference type="NCBI Taxonomy" id="269237"/>
    <lineage>
        <taxon>Bacteria</taxon>
        <taxon>Pseudomonadati</taxon>
        <taxon>Campylobacterota</taxon>
        <taxon>Epsilonproteobacteria</taxon>
        <taxon>Campylobacterales</taxon>
        <taxon>Sulfurovaceae</taxon>
        <taxon>Sulfurovum</taxon>
        <taxon>environmental samples</taxon>
    </lineage>
</organism>
<dbReference type="Gene3D" id="3.40.50.300">
    <property type="entry name" value="P-loop containing nucleotide triphosphate hydrolases"/>
    <property type="match status" value="2"/>
</dbReference>
<name>A0A6S6SIL0_9BACT</name>
<dbReference type="InterPro" id="IPR003593">
    <property type="entry name" value="AAA+_ATPase"/>
</dbReference>
<dbReference type="InterPro" id="IPR003959">
    <property type="entry name" value="ATPase_AAA_core"/>
</dbReference>
<dbReference type="EMBL" id="CACVAU010000008">
    <property type="protein sequence ID" value="CAA6802785.1"/>
    <property type="molecule type" value="Genomic_DNA"/>
</dbReference>
<feature type="domain" description="ABC transporter" evidence="3">
    <location>
        <begin position="1"/>
        <end position="314"/>
    </location>
</feature>
<dbReference type="GO" id="GO:0006302">
    <property type="term" value="P:double-strand break repair"/>
    <property type="evidence" value="ECO:0007669"/>
    <property type="project" value="InterPro"/>
</dbReference>
<dbReference type="Pfam" id="PF13476">
    <property type="entry name" value="AAA_23"/>
    <property type="match status" value="1"/>
</dbReference>
<keyword evidence="1" id="KW-0547">Nucleotide-binding</keyword>
<dbReference type="InterPro" id="IPR038729">
    <property type="entry name" value="Rad50/SbcC_AAA"/>
</dbReference>
<dbReference type="CDD" id="cd00267">
    <property type="entry name" value="ABC_ATPase"/>
    <property type="match status" value="2"/>
</dbReference>
<reference evidence="4" key="1">
    <citation type="submission" date="2020-01" db="EMBL/GenBank/DDBJ databases">
        <authorList>
            <person name="Meier V. D."/>
            <person name="Meier V D."/>
        </authorList>
    </citation>
    <scope>NUCLEOTIDE SEQUENCE</scope>
    <source>
        <strain evidence="4">HLG_WM_MAG_05</strain>
    </source>
</reference>
<accession>A0A6S6SIL0</accession>